<dbReference type="InterPro" id="IPR037062">
    <property type="entry name" value="Malic_N_dom_sf"/>
</dbReference>
<protein>
    <submittedName>
        <fullName evidence="11">NADP-dependent malic enzyme</fullName>
    </submittedName>
</protein>
<feature type="domain" description="Malic enzyme NAD-binding" evidence="9">
    <location>
        <begin position="160"/>
        <end position="376"/>
    </location>
</feature>
<feature type="active site" description="Proton donor" evidence="5">
    <location>
        <position position="36"/>
    </location>
</feature>
<sequence>MNYQEESIKLHFKHKGKLATVSKVSVKDKEDLSLAYSPGVAGPCLEIQKDKSKVMDLTWRGNLVAVISDGTAVLGLGDIGPEAALPVMEGKCLLLKEFAGVDAIPIVLNTKDTEEIIQTIKMIAPSFSGINLEDISAPRCFEIETRLQQELDIPVFHDDQHGTAIVCLAALINSSKIIGKDLRKERVVINGAGAAAIASAKLLLEYGFNDIVVLDSKGILSSDRTDLNDFKKDLLKTVNKKDIKGGLSEAMKDAQIFIGLSVGNIVTEEMVKSMQPDPIIIAMANPTPEIDPSLAKKAGARIIATGRSDYPNQVNNVLGFPGIFRGLLDKKKKEVTMQMKLDVAKALADLVEEPNEEYIIPRPFDKKVVPAVSGAI</sequence>
<comment type="caution">
    <text evidence="11">The sequence shown here is derived from an EMBL/GenBank/DDBJ whole genome shotgun (WGS) entry which is preliminary data.</text>
</comment>
<dbReference type="Pfam" id="PF03949">
    <property type="entry name" value="Malic_M"/>
    <property type="match status" value="1"/>
</dbReference>
<dbReference type="PIRSF" id="PIRSF000106">
    <property type="entry name" value="ME"/>
    <property type="match status" value="1"/>
</dbReference>
<evidence type="ECO:0000256" key="7">
    <source>
        <dbReference type="PIRSR" id="PIRSR000106-3"/>
    </source>
</evidence>
<evidence type="ECO:0000256" key="6">
    <source>
        <dbReference type="PIRSR" id="PIRSR000106-2"/>
    </source>
</evidence>
<dbReference type="SMART" id="SM00919">
    <property type="entry name" value="Malic_M"/>
    <property type="match status" value="1"/>
</dbReference>
<evidence type="ECO:0000256" key="5">
    <source>
        <dbReference type="PIRSR" id="PIRSR000106-1"/>
    </source>
</evidence>
<evidence type="ECO:0000259" key="9">
    <source>
        <dbReference type="SMART" id="SM00919"/>
    </source>
</evidence>
<evidence type="ECO:0000256" key="8">
    <source>
        <dbReference type="RuleBase" id="RU003427"/>
    </source>
</evidence>
<organism evidence="11 12">
    <name type="scientific">Candidatus Dojkabacteria bacterium</name>
    <dbReference type="NCBI Taxonomy" id="2099670"/>
    <lineage>
        <taxon>Bacteria</taxon>
        <taxon>Candidatus Dojkabacteria</taxon>
    </lineage>
</organism>
<dbReference type="PANTHER" id="PTHR43237">
    <property type="entry name" value="NADP-DEPENDENT MALIC ENZYME"/>
    <property type="match status" value="1"/>
</dbReference>
<evidence type="ECO:0000256" key="3">
    <source>
        <dbReference type="ARBA" id="ARBA00022723"/>
    </source>
</evidence>
<accession>A0A955LAJ4</accession>
<feature type="active site" description="Proton acceptor" evidence="5">
    <location>
        <position position="91"/>
    </location>
</feature>
<evidence type="ECO:0000256" key="4">
    <source>
        <dbReference type="ARBA" id="ARBA00023002"/>
    </source>
</evidence>
<proteinExistence type="inferred from homology"/>
<dbReference type="InterPro" id="IPR015884">
    <property type="entry name" value="Malic_enzyme_CS"/>
</dbReference>
<dbReference type="PROSITE" id="PS00331">
    <property type="entry name" value="MALIC_ENZYMES"/>
    <property type="match status" value="1"/>
</dbReference>
<evidence type="ECO:0000256" key="1">
    <source>
        <dbReference type="ARBA" id="ARBA00001936"/>
    </source>
</evidence>
<feature type="binding site" evidence="6">
    <location>
        <position position="315"/>
    </location>
    <ligand>
        <name>(S)-malate</name>
        <dbReference type="ChEBI" id="CHEBI:15589"/>
    </ligand>
</feature>
<reference evidence="11" key="1">
    <citation type="submission" date="2020-04" db="EMBL/GenBank/DDBJ databases">
        <authorList>
            <person name="Zhang T."/>
        </authorList>
    </citation>
    <scope>NUCLEOTIDE SEQUENCE</scope>
    <source>
        <strain evidence="11">HKST-UBA09</strain>
    </source>
</reference>
<evidence type="ECO:0000256" key="2">
    <source>
        <dbReference type="ARBA" id="ARBA00008785"/>
    </source>
</evidence>
<name>A0A955LAJ4_9BACT</name>
<comment type="cofactor">
    <cofactor evidence="1">
        <name>Mn(2+)</name>
        <dbReference type="ChEBI" id="CHEBI:29035"/>
    </cofactor>
</comment>
<dbReference type="GO" id="GO:0004470">
    <property type="term" value="F:malic enzyme activity"/>
    <property type="evidence" value="ECO:0007669"/>
    <property type="project" value="InterPro"/>
</dbReference>
<keyword evidence="3 7" id="KW-0479">Metal-binding</keyword>
<dbReference type="PRINTS" id="PR00072">
    <property type="entry name" value="MALOXRDTASE"/>
</dbReference>
<feature type="binding site" evidence="6">
    <location>
        <position position="285"/>
    </location>
    <ligand>
        <name>(S)-malate</name>
        <dbReference type="ChEBI" id="CHEBI:15589"/>
    </ligand>
</feature>
<evidence type="ECO:0000259" key="10">
    <source>
        <dbReference type="SMART" id="SM01274"/>
    </source>
</evidence>
<dbReference type="InterPro" id="IPR012302">
    <property type="entry name" value="Malic_NAD-bd"/>
</dbReference>
<dbReference type="GO" id="GO:0051287">
    <property type="term" value="F:NAD binding"/>
    <property type="evidence" value="ECO:0007669"/>
    <property type="project" value="InterPro"/>
</dbReference>
<dbReference type="InterPro" id="IPR036291">
    <property type="entry name" value="NAD(P)-bd_dom_sf"/>
</dbReference>
<evidence type="ECO:0000313" key="11">
    <source>
        <dbReference type="EMBL" id="MCA9387215.1"/>
    </source>
</evidence>
<dbReference type="SUPFAM" id="SSF53223">
    <property type="entry name" value="Aminoacid dehydrogenase-like, N-terminal domain"/>
    <property type="match status" value="1"/>
</dbReference>
<dbReference type="GO" id="GO:0016616">
    <property type="term" value="F:oxidoreductase activity, acting on the CH-OH group of donors, NAD or NADP as acceptor"/>
    <property type="evidence" value="ECO:0007669"/>
    <property type="project" value="InterPro"/>
</dbReference>
<comment type="similarity">
    <text evidence="2 8">Belongs to the malic enzymes family.</text>
</comment>
<feature type="binding site" evidence="7">
    <location>
        <position position="159"/>
    </location>
    <ligand>
        <name>a divalent metal cation</name>
        <dbReference type="ChEBI" id="CHEBI:60240"/>
    </ligand>
</feature>
<dbReference type="Gene3D" id="3.40.50.10380">
    <property type="entry name" value="Malic enzyme, N-terminal domain"/>
    <property type="match status" value="1"/>
</dbReference>
<dbReference type="InterPro" id="IPR045213">
    <property type="entry name" value="Malic_NAD-bd_bact_type"/>
</dbReference>
<dbReference type="InterPro" id="IPR046346">
    <property type="entry name" value="Aminoacid_DH-like_N_sf"/>
</dbReference>
<keyword evidence="4" id="KW-0560">Oxidoreductase</keyword>
<dbReference type="SUPFAM" id="SSF51735">
    <property type="entry name" value="NAD(P)-binding Rossmann-fold domains"/>
    <property type="match status" value="1"/>
</dbReference>
<dbReference type="InterPro" id="IPR051674">
    <property type="entry name" value="Malate_Decarboxylase"/>
</dbReference>
<dbReference type="GO" id="GO:0046872">
    <property type="term" value="F:metal ion binding"/>
    <property type="evidence" value="ECO:0007669"/>
    <property type="project" value="UniProtKB-KW"/>
</dbReference>
<feature type="binding site" evidence="7">
    <location>
        <position position="133"/>
    </location>
    <ligand>
        <name>a divalent metal cation</name>
        <dbReference type="ChEBI" id="CHEBI:60240"/>
    </ligand>
</feature>
<dbReference type="InterPro" id="IPR012301">
    <property type="entry name" value="Malic_N_dom"/>
</dbReference>
<dbReference type="InterPro" id="IPR001891">
    <property type="entry name" value="Malic_OxRdtase"/>
</dbReference>
<dbReference type="FunFam" id="3.40.50.10380:FF:000003">
    <property type="entry name" value="NADP-dependent malic enzyme"/>
    <property type="match status" value="1"/>
</dbReference>
<dbReference type="SMART" id="SM01274">
    <property type="entry name" value="malic"/>
    <property type="match status" value="1"/>
</dbReference>
<dbReference type="Proteomes" id="UP000714915">
    <property type="component" value="Unassembled WGS sequence"/>
</dbReference>
<dbReference type="Pfam" id="PF00390">
    <property type="entry name" value="malic"/>
    <property type="match status" value="1"/>
</dbReference>
<dbReference type="CDD" id="cd05311">
    <property type="entry name" value="NAD_bind_2_malic_enz"/>
    <property type="match status" value="1"/>
</dbReference>
<evidence type="ECO:0000313" key="12">
    <source>
        <dbReference type="Proteomes" id="UP000714915"/>
    </source>
</evidence>
<dbReference type="AlphaFoldDB" id="A0A955LAJ4"/>
<feature type="binding site" evidence="7">
    <location>
        <position position="134"/>
    </location>
    <ligand>
        <name>a divalent metal cation</name>
        <dbReference type="ChEBI" id="CHEBI:60240"/>
    </ligand>
</feature>
<dbReference type="PANTHER" id="PTHR43237:SF4">
    <property type="entry name" value="NADP-DEPENDENT MALIC ENZYME"/>
    <property type="match status" value="1"/>
</dbReference>
<dbReference type="Gene3D" id="3.40.50.720">
    <property type="entry name" value="NAD(P)-binding Rossmann-like Domain"/>
    <property type="match status" value="1"/>
</dbReference>
<reference evidence="11" key="2">
    <citation type="journal article" date="2021" name="Microbiome">
        <title>Successional dynamics and alternative stable states in a saline activated sludge microbial community over 9 years.</title>
        <authorList>
            <person name="Wang Y."/>
            <person name="Ye J."/>
            <person name="Ju F."/>
            <person name="Liu L."/>
            <person name="Boyd J.A."/>
            <person name="Deng Y."/>
            <person name="Parks D.H."/>
            <person name="Jiang X."/>
            <person name="Yin X."/>
            <person name="Woodcroft B.J."/>
            <person name="Tyson G.W."/>
            <person name="Hugenholtz P."/>
            <person name="Polz M.F."/>
            <person name="Zhang T."/>
        </authorList>
    </citation>
    <scope>NUCLEOTIDE SEQUENCE</scope>
    <source>
        <strain evidence="11">HKST-UBA09</strain>
    </source>
</reference>
<gene>
    <name evidence="11" type="ORF">KC669_04240</name>
</gene>
<dbReference type="EMBL" id="JAGQLF010000067">
    <property type="protein sequence ID" value="MCA9387215.1"/>
    <property type="molecule type" value="Genomic_DNA"/>
</dbReference>
<feature type="domain" description="Malic enzyme N-terminal" evidence="10">
    <location>
        <begin position="15"/>
        <end position="148"/>
    </location>
</feature>
<comment type="cofactor">
    <cofactor evidence="7">
        <name>Mg(2+)</name>
        <dbReference type="ChEBI" id="CHEBI:18420"/>
    </cofactor>
    <cofactor evidence="7">
        <name>Mn(2+)</name>
        <dbReference type="ChEBI" id="CHEBI:29035"/>
    </cofactor>
    <text evidence="7">Divalent metal cations. Prefers magnesium or manganese.</text>
</comment>